<organism evidence="2 3">
    <name type="scientific">Trifolium medium</name>
    <dbReference type="NCBI Taxonomy" id="97028"/>
    <lineage>
        <taxon>Eukaryota</taxon>
        <taxon>Viridiplantae</taxon>
        <taxon>Streptophyta</taxon>
        <taxon>Embryophyta</taxon>
        <taxon>Tracheophyta</taxon>
        <taxon>Spermatophyta</taxon>
        <taxon>Magnoliopsida</taxon>
        <taxon>eudicotyledons</taxon>
        <taxon>Gunneridae</taxon>
        <taxon>Pentapetalae</taxon>
        <taxon>rosids</taxon>
        <taxon>fabids</taxon>
        <taxon>Fabales</taxon>
        <taxon>Fabaceae</taxon>
        <taxon>Papilionoideae</taxon>
        <taxon>50 kb inversion clade</taxon>
        <taxon>NPAAA clade</taxon>
        <taxon>Hologalegina</taxon>
        <taxon>IRL clade</taxon>
        <taxon>Trifolieae</taxon>
        <taxon>Trifolium</taxon>
    </lineage>
</organism>
<sequence length="42" mass="4583">LHLRAPPPNHLFAPPLAPLPPRAQPPKGQAHTQHKPLPPFLS</sequence>
<dbReference type="Proteomes" id="UP000265520">
    <property type="component" value="Unassembled WGS sequence"/>
</dbReference>
<dbReference type="EMBL" id="LXQA011294333">
    <property type="protein sequence ID" value="MCI92216.1"/>
    <property type="molecule type" value="Genomic_DNA"/>
</dbReference>
<dbReference type="AlphaFoldDB" id="A0A392VVH1"/>
<feature type="non-terminal residue" evidence="2">
    <location>
        <position position="1"/>
    </location>
</feature>
<feature type="compositionally biased region" description="Pro residues" evidence="1">
    <location>
        <begin position="1"/>
        <end position="24"/>
    </location>
</feature>
<evidence type="ECO:0000313" key="3">
    <source>
        <dbReference type="Proteomes" id="UP000265520"/>
    </source>
</evidence>
<name>A0A392VVH1_9FABA</name>
<accession>A0A392VVH1</accession>
<reference evidence="2 3" key="1">
    <citation type="journal article" date="2018" name="Front. Plant Sci.">
        <title>Red Clover (Trifolium pratense) and Zigzag Clover (T. medium) - A Picture of Genomic Similarities and Differences.</title>
        <authorList>
            <person name="Dluhosova J."/>
            <person name="Istvanek J."/>
            <person name="Nedelnik J."/>
            <person name="Repkova J."/>
        </authorList>
    </citation>
    <scope>NUCLEOTIDE SEQUENCE [LARGE SCALE GENOMIC DNA]</scope>
    <source>
        <strain evidence="3">cv. 10/8</strain>
        <tissue evidence="2">Leaf</tissue>
    </source>
</reference>
<evidence type="ECO:0000256" key="1">
    <source>
        <dbReference type="SAM" id="MobiDB-lite"/>
    </source>
</evidence>
<evidence type="ECO:0000313" key="2">
    <source>
        <dbReference type="EMBL" id="MCI92216.1"/>
    </source>
</evidence>
<feature type="region of interest" description="Disordered" evidence="1">
    <location>
        <begin position="1"/>
        <end position="42"/>
    </location>
</feature>
<proteinExistence type="predicted"/>
<comment type="caution">
    <text evidence="2">The sequence shown here is derived from an EMBL/GenBank/DDBJ whole genome shotgun (WGS) entry which is preliminary data.</text>
</comment>
<keyword evidence="3" id="KW-1185">Reference proteome</keyword>
<protein>
    <submittedName>
        <fullName evidence="2">Uncharacterized protein</fullName>
    </submittedName>
</protein>